<dbReference type="Proteomes" id="UP000318017">
    <property type="component" value="Chromosome"/>
</dbReference>
<keyword evidence="2" id="KW-1185">Reference proteome</keyword>
<dbReference type="KEGG" id="ahel:Q31a_37610"/>
<dbReference type="EMBL" id="CP036298">
    <property type="protein sequence ID" value="QDV25435.1"/>
    <property type="molecule type" value="Genomic_DNA"/>
</dbReference>
<sequence length="78" mass="8783">MRTAICEAIPCSRSKRQKSVGQPKTFPIDARHGTENRSHFKLALEEESARKHSEQPRLVGDARTATRRIDASFVVHPS</sequence>
<gene>
    <name evidence="1" type="ORF">Q31a_37610</name>
</gene>
<dbReference type="AlphaFoldDB" id="A0A518GA12"/>
<evidence type="ECO:0000313" key="2">
    <source>
        <dbReference type="Proteomes" id="UP000318017"/>
    </source>
</evidence>
<protein>
    <submittedName>
        <fullName evidence="1">Uncharacterized protein</fullName>
    </submittedName>
</protein>
<evidence type="ECO:0000313" key="1">
    <source>
        <dbReference type="EMBL" id="QDV25435.1"/>
    </source>
</evidence>
<organism evidence="1 2">
    <name type="scientific">Aureliella helgolandensis</name>
    <dbReference type="NCBI Taxonomy" id="2527968"/>
    <lineage>
        <taxon>Bacteria</taxon>
        <taxon>Pseudomonadati</taxon>
        <taxon>Planctomycetota</taxon>
        <taxon>Planctomycetia</taxon>
        <taxon>Pirellulales</taxon>
        <taxon>Pirellulaceae</taxon>
        <taxon>Aureliella</taxon>
    </lineage>
</organism>
<reference evidence="1 2" key="1">
    <citation type="submission" date="2019-02" db="EMBL/GenBank/DDBJ databases">
        <title>Deep-cultivation of Planctomycetes and their phenomic and genomic characterization uncovers novel biology.</title>
        <authorList>
            <person name="Wiegand S."/>
            <person name="Jogler M."/>
            <person name="Boedeker C."/>
            <person name="Pinto D."/>
            <person name="Vollmers J."/>
            <person name="Rivas-Marin E."/>
            <person name="Kohn T."/>
            <person name="Peeters S.H."/>
            <person name="Heuer A."/>
            <person name="Rast P."/>
            <person name="Oberbeckmann S."/>
            <person name="Bunk B."/>
            <person name="Jeske O."/>
            <person name="Meyerdierks A."/>
            <person name="Storesund J.E."/>
            <person name="Kallscheuer N."/>
            <person name="Luecker S."/>
            <person name="Lage O.M."/>
            <person name="Pohl T."/>
            <person name="Merkel B.J."/>
            <person name="Hornburger P."/>
            <person name="Mueller R.-W."/>
            <person name="Bruemmer F."/>
            <person name="Labrenz M."/>
            <person name="Spormann A.M."/>
            <person name="Op den Camp H."/>
            <person name="Overmann J."/>
            <person name="Amann R."/>
            <person name="Jetten M.S.M."/>
            <person name="Mascher T."/>
            <person name="Medema M.H."/>
            <person name="Devos D.P."/>
            <person name="Kaster A.-K."/>
            <person name="Ovreas L."/>
            <person name="Rohde M."/>
            <person name="Galperin M.Y."/>
            <person name="Jogler C."/>
        </authorList>
    </citation>
    <scope>NUCLEOTIDE SEQUENCE [LARGE SCALE GENOMIC DNA]</scope>
    <source>
        <strain evidence="1 2">Q31a</strain>
    </source>
</reference>
<name>A0A518GA12_9BACT</name>
<proteinExistence type="predicted"/>
<accession>A0A518GA12</accession>